<evidence type="ECO:0000313" key="3">
    <source>
        <dbReference type="Proteomes" id="UP001064632"/>
    </source>
</evidence>
<dbReference type="RefSeq" id="WP_261692810.1">
    <property type="nucleotide sequence ID" value="NZ_CP104694.1"/>
</dbReference>
<protein>
    <submittedName>
        <fullName evidence="2">Uncharacterized protein</fullName>
    </submittedName>
</protein>
<reference evidence="2" key="1">
    <citation type="submission" date="2022-09" db="EMBL/GenBank/DDBJ databases">
        <title>Tahibacter sp. nov., isolated from a fresh water.</title>
        <authorList>
            <person name="Baek J.H."/>
            <person name="Lee J.K."/>
            <person name="Kim J.M."/>
            <person name="Jeon C.O."/>
        </authorList>
    </citation>
    <scope>NUCLEOTIDE SEQUENCE</scope>
    <source>
        <strain evidence="2">W38</strain>
    </source>
</reference>
<sequence length="99" mass="9902">MNARIRKSLVLLAGLGLAGVALAQSGGGNFQLRWTQDGGGGRSTGGSFAVTGTIGQVDATALMSGGTFSVRGGFHRPHGALGETLFANGFEPASPQAVE</sequence>
<dbReference type="Proteomes" id="UP001064632">
    <property type="component" value="Chromosome"/>
</dbReference>
<feature type="signal peptide" evidence="1">
    <location>
        <begin position="1"/>
        <end position="23"/>
    </location>
</feature>
<name>A0ABY6B810_9GAMM</name>
<keyword evidence="3" id="KW-1185">Reference proteome</keyword>
<accession>A0ABY6B810</accession>
<evidence type="ECO:0000313" key="2">
    <source>
        <dbReference type="EMBL" id="UXI65814.1"/>
    </source>
</evidence>
<gene>
    <name evidence="2" type="ORF">N4264_13685</name>
</gene>
<keyword evidence="1" id="KW-0732">Signal</keyword>
<organism evidence="2 3">
    <name type="scientific">Tahibacter amnicola</name>
    <dbReference type="NCBI Taxonomy" id="2976241"/>
    <lineage>
        <taxon>Bacteria</taxon>
        <taxon>Pseudomonadati</taxon>
        <taxon>Pseudomonadota</taxon>
        <taxon>Gammaproteobacteria</taxon>
        <taxon>Lysobacterales</taxon>
        <taxon>Rhodanobacteraceae</taxon>
        <taxon>Tahibacter</taxon>
    </lineage>
</organism>
<feature type="chain" id="PRO_5046722219" evidence="1">
    <location>
        <begin position="24"/>
        <end position="99"/>
    </location>
</feature>
<proteinExistence type="predicted"/>
<evidence type="ECO:0000256" key="1">
    <source>
        <dbReference type="SAM" id="SignalP"/>
    </source>
</evidence>
<dbReference type="EMBL" id="CP104694">
    <property type="protein sequence ID" value="UXI65814.1"/>
    <property type="molecule type" value="Genomic_DNA"/>
</dbReference>